<dbReference type="InterPro" id="IPR013547">
    <property type="entry name" value="P4H_N"/>
</dbReference>
<dbReference type="EMBL" id="CAJFCJ010000007">
    <property type="protein sequence ID" value="CAD5117396.1"/>
    <property type="molecule type" value="Genomic_DNA"/>
</dbReference>
<dbReference type="InterPro" id="IPR045054">
    <property type="entry name" value="P4HA-like"/>
</dbReference>
<accession>A0A7I8VM96</accession>
<keyword evidence="8" id="KW-0847">Vitamin C</keyword>
<evidence type="ECO:0000256" key="3">
    <source>
        <dbReference type="ARBA" id="ARBA00004319"/>
    </source>
</evidence>
<organism evidence="15 16">
    <name type="scientific">Dimorphilus gyrociliatus</name>
    <dbReference type="NCBI Taxonomy" id="2664684"/>
    <lineage>
        <taxon>Eukaryota</taxon>
        <taxon>Metazoa</taxon>
        <taxon>Spiralia</taxon>
        <taxon>Lophotrochozoa</taxon>
        <taxon>Annelida</taxon>
        <taxon>Polychaeta</taxon>
        <taxon>Polychaeta incertae sedis</taxon>
        <taxon>Dinophilidae</taxon>
        <taxon>Dimorphilus</taxon>
    </lineage>
</organism>
<dbReference type="EC" id="1.14.11.2" evidence="5"/>
<evidence type="ECO:0000256" key="4">
    <source>
        <dbReference type="ARBA" id="ARBA00006511"/>
    </source>
</evidence>
<dbReference type="Gene3D" id="1.25.40.10">
    <property type="entry name" value="Tetratricopeptide repeat domain"/>
    <property type="match status" value="1"/>
</dbReference>
<dbReference type="Pfam" id="PF08336">
    <property type="entry name" value="P4Ha_N"/>
    <property type="match status" value="1"/>
</dbReference>
<keyword evidence="11" id="KW-0408">Iron</keyword>
<keyword evidence="16" id="KW-1185">Reference proteome</keyword>
<dbReference type="Gene3D" id="6.10.140.1460">
    <property type="match status" value="1"/>
</dbReference>
<name>A0A7I8VM96_9ANNE</name>
<gene>
    <name evidence="15" type="ORF">DGYR_LOCUS5926</name>
</gene>
<evidence type="ECO:0000259" key="14">
    <source>
        <dbReference type="PROSITE" id="PS51471"/>
    </source>
</evidence>
<evidence type="ECO:0000256" key="9">
    <source>
        <dbReference type="ARBA" id="ARBA00022964"/>
    </source>
</evidence>
<dbReference type="GO" id="GO:0004656">
    <property type="term" value="F:procollagen-proline 4-dioxygenase activity"/>
    <property type="evidence" value="ECO:0007669"/>
    <property type="project" value="UniProtKB-EC"/>
</dbReference>
<dbReference type="InterPro" id="IPR006620">
    <property type="entry name" value="Pro_4_hyd_alph"/>
</dbReference>
<comment type="cofactor">
    <cofactor evidence="1">
        <name>L-ascorbate</name>
        <dbReference type="ChEBI" id="CHEBI:38290"/>
    </cofactor>
</comment>
<comment type="caution">
    <text evidence="15">The sequence shown here is derived from an EMBL/GenBank/DDBJ whole genome shotgun (WGS) entry which is preliminary data.</text>
</comment>
<dbReference type="PANTHER" id="PTHR10869">
    <property type="entry name" value="PROLYL 4-HYDROXYLASE ALPHA SUBUNIT"/>
    <property type="match status" value="1"/>
</dbReference>
<dbReference type="InterPro" id="IPR011990">
    <property type="entry name" value="TPR-like_helical_dom_sf"/>
</dbReference>
<evidence type="ECO:0000256" key="5">
    <source>
        <dbReference type="ARBA" id="ARBA00012269"/>
    </source>
</evidence>
<evidence type="ECO:0000256" key="11">
    <source>
        <dbReference type="ARBA" id="ARBA00023004"/>
    </source>
</evidence>
<proteinExistence type="inferred from homology"/>
<sequence length="490" mass="55825">MLLKNEDNLLNGLEKYYEAEEVKLEWMKENLQKMEDLIKDYELVGDTKIPIFEPLNLNHPIDSFRLFQRFQNLWIASTQKATSTQNMKLITDGLSITELPKKDDFDGSCLSVLRIQRTYKIDTKDLANGHVLGVQTEPLSKTECQEIARVAEESANFKDYGIAWRLAALERTNQSDSSSLRDAYLGLVNAHLALENSTGAEEFAERVLDLDPENETLYEEVLKLFIQIEGIKGHSIWKRNVTTEFERYEALCRNDFPPKPLVCRYRKGRIPYELIKEELLNIDPLISLVYDVISEKEADKLVDLAYPSMARAQMIGGWSGNNRISKVGWLNDEQDKMVEKIANRINRLIHLKTAKISGVMTAEPFQVVTYGIGGQYEPHKDFFEPHVSESSFGQSRNRIATFIFYLSSISHGGATVFPEVNVTVNPVKGAAALWYNMKRSGEGDTRTIHAGCPVVLGQKWVANKWIHEYGQEWTRPCGLVSDAQDLDLYS</sequence>
<evidence type="ECO:0000313" key="16">
    <source>
        <dbReference type="Proteomes" id="UP000549394"/>
    </source>
</evidence>
<keyword evidence="6" id="KW-0479">Metal-binding</keyword>
<dbReference type="GO" id="GO:0005788">
    <property type="term" value="C:endoplasmic reticulum lumen"/>
    <property type="evidence" value="ECO:0007669"/>
    <property type="project" value="UniProtKB-SubCell"/>
</dbReference>
<evidence type="ECO:0000256" key="8">
    <source>
        <dbReference type="ARBA" id="ARBA00022896"/>
    </source>
</evidence>
<dbReference type="GO" id="GO:0031418">
    <property type="term" value="F:L-ascorbic acid binding"/>
    <property type="evidence" value="ECO:0007669"/>
    <property type="project" value="UniProtKB-KW"/>
</dbReference>
<evidence type="ECO:0000256" key="13">
    <source>
        <dbReference type="SAM" id="Coils"/>
    </source>
</evidence>
<dbReference type="Pfam" id="PF13640">
    <property type="entry name" value="2OG-FeII_Oxy_3"/>
    <property type="match status" value="1"/>
</dbReference>
<dbReference type="PANTHER" id="PTHR10869:SF244">
    <property type="entry name" value="PROLYL 4-HYDROXYLASE SUBUNIT ALPHA-2"/>
    <property type="match status" value="1"/>
</dbReference>
<evidence type="ECO:0000256" key="10">
    <source>
        <dbReference type="ARBA" id="ARBA00023002"/>
    </source>
</evidence>
<evidence type="ECO:0000256" key="12">
    <source>
        <dbReference type="ARBA" id="ARBA00023180"/>
    </source>
</evidence>
<reference evidence="15 16" key="1">
    <citation type="submission" date="2020-08" db="EMBL/GenBank/DDBJ databases">
        <authorList>
            <person name="Hejnol A."/>
        </authorList>
    </citation>
    <scope>NUCLEOTIDE SEQUENCE [LARGE SCALE GENOMIC DNA]</scope>
</reference>
<feature type="domain" description="Fe2OG dioxygenase" evidence="14">
    <location>
        <begin position="361"/>
        <end position="468"/>
    </location>
</feature>
<protein>
    <recommendedName>
        <fullName evidence="5">procollagen-proline 4-dioxygenase</fullName>
        <ecNumber evidence="5">1.14.11.2</ecNumber>
    </recommendedName>
</protein>
<dbReference type="Proteomes" id="UP000549394">
    <property type="component" value="Unassembled WGS sequence"/>
</dbReference>
<keyword evidence="12" id="KW-0325">Glycoprotein</keyword>
<evidence type="ECO:0000256" key="1">
    <source>
        <dbReference type="ARBA" id="ARBA00001961"/>
    </source>
</evidence>
<evidence type="ECO:0000256" key="6">
    <source>
        <dbReference type="ARBA" id="ARBA00022723"/>
    </source>
</evidence>
<comment type="function">
    <text evidence="2">Catalyzes the post-translational formation of 4-hydroxyproline in -Xaa-Pro-Gly- sequences in collagens and other proteins.</text>
</comment>
<dbReference type="PROSITE" id="PS51471">
    <property type="entry name" value="FE2OG_OXY"/>
    <property type="match status" value="1"/>
</dbReference>
<dbReference type="GO" id="GO:0005506">
    <property type="term" value="F:iron ion binding"/>
    <property type="evidence" value="ECO:0007669"/>
    <property type="project" value="InterPro"/>
</dbReference>
<feature type="coiled-coil region" evidence="13">
    <location>
        <begin position="17"/>
        <end position="44"/>
    </location>
</feature>
<dbReference type="AlphaFoldDB" id="A0A7I8VM96"/>
<comment type="subcellular location">
    <subcellularLocation>
        <location evidence="3">Endoplasmic reticulum lumen</location>
    </subcellularLocation>
</comment>
<keyword evidence="9" id="KW-0223">Dioxygenase</keyword>
<dbReference type="InterPro" id="IPR005123">
    <property type="entry name" value="Oxoglu/Fe-dep_dioxygenase_dom"/>
</dbReference>
<keyword evidence="10" id="KW-0560">Oxidoreductase</keyword>
<keyword evidence="7" id="KW-0256">Endoplasmic reticulum</keyword>
<keyword evidence="13" id="KW-0175">Coiled coil</keyword>
<dbReference type="Gene3D" id="2.60.120.620">
    <property type="entry name" value="q2cbj1_9rhob like domain"/>
    <property type="match status" value="1"/>
</dbReference>
<comment type="similarity">
    <text evidence="4">Belongs to the P4HA family.</text>
</comment>
<dbReference type="OrthoDB" id="420380at2759"/>
<evidence type="ECO:0000256" key="7">
    <source>
        <dbReference type="ARBA" id="ARBA00022824"/>
    </source>
</evidence>
<evidence type="ECO:0000313" key="15">
    <source>
        <dbReference type="EMBL" id="CAD5117396.1"/>
    </source>
</evidence>
<evidence type="ECO:0000256" key="2">
    <source>
        <dbReference type="ARBA" id="ARBA00002035"/>
    </source>
</evidence>
<dbReference type="InterPro" id="IPR044862">
    <property type="entry name" value="Pro_4_hyd_alph_FE2OG_OXY"/>
</dbReference>
<dbReference type="SMART" id="SM00702">
    <property type="entry name" value="P4Hc"/>
    <property type="match status" value="1"/>
</dbReference>